<dbReference type="AlphaFoldDB" id="A0AAJ1BRY0"/>
<dbReference type="InterPro" id="IPR002925">
    <property type="entry name" value="Dienelactn_hydro"/>
</dbReference>
<dbReference type="EMBL" id="JAMXLX010000001">
    <property type="protein sequence ID" value="MCO5955241.1"/>
    <property type="molecule type" value="Genomic_DNA"/>
</dbReference>
<dbReference type="InterPro" id="IPR029058">
    <property type="entry name" value="AB_hydrolase_fold"/>
</dbReference>
<dbReference type="Proteomes" id="UP001155380">
    <property type="component" value="Unassembled WGS sequence"/>
</dbReference>
<feature type="transmembrane region" description="Helical" evidence="1">
    <location>
        <begin position="31"/>
        <end position="49"/>
    </location>
</feature>
<keyword evidence="3" id="KW-0378">Hydrolase</keyword>
<evidence type="ECO:0000256" key="1">
    <source>
        <dbReference type="SAM" id="Phobius"/>
    </source>
</evidence>
<dbReference type="RefSeq" id="WP_250912017.1">
    <property type="nucleotide sequence ID" value="NZ_JAMXLX010000001.1"/>
</dbReference>
<keyword evidence="1" id="KW-1133">Transmembrane helix</keyword>
<dbReference type="PANTHER" id="PTHR46623:SF6">
    <property type="entry name" value="ALPHA_BETA-HYDROLASES SUPERFAMILY PROTEIN"/>
    <property type="match status" value="1"/>
</dbReference>
<name>A0AAJ1BRY0_9HYPH</name>
<feature type="domain" description="Dienelactone hydrolase" evidence="2">
    <location>
        <begin position="79"/>
        <end position="290"/>
    </location>
</feature>
<sequence>MNTPKITQAMIDAYDEYTHLTLDRRRFMEKLTMLAGSGAAAVAIAPMLAASKANAAMIADDDARLETQDVTYPGASGEMKGYLAIPKDAAGKLSGVIVIHENRGLNPHIRDIARRMALEGFVALAPDFLSPQGGTPENEDQAREMFSKLDMAATVANAEATRAFLASHDKVNGKVGAIGFCWGGGLVNRLAVASPELGAGVAYYGMQPPAEDVAKIKAPLLLHYAGLDERVNAGIEAYRAALEKDGKTFEIHVYDGVNHAFNNDSSAARYDKAAADLAWSRTVAFLKKYLV</sequence>
<organism evidence="3 4">
    <name type="scientific">Ciceribacter sichuanensis</name>
    <dbReference type="NCBI Taxonomy" id="2949647"/>
    <lineage>
        <taxon>Bacteria</taxon>
        <taxon>Pseudomonadati</taxon>
        <taxon>Pseudomonadota</taxon>
        <taxon>Alphaproteobacteria</taxon>
        <taxon>Hyphomicrobiales</taxon>
        <taxon>Rhizobiaceae</taxon>
        <taxon>Ciceribacter</taxon>
    </lineage>
</organism>
<dbReference type="PANTHER" id="PTHR46623">
    <property type="entry name" value="CARBOXYMETHYLENEBUTENOLIDASE-RELATED"/>
    <property type="match status" value="1"/>
</dbReference>
<proteinExistence type="predicted"/>
<keyword evidence="1" id="KW-0812">Transmembrane</keyword>
<dbReference type="Gene3D" id="3.40.50.1820">
    <property type="entry name" value="alpha/beta hydrolase"/>
    <property type="match status" value="1"/>
</dbReference>
<evidence type="ECO:0000259" key="2">
    <source>
        <dbReference type="Pfam" id="PF01738"/>
    </source>
</evidence>
<dbReference type="GO" id="GO:0016787">
    <property type="term" value="F:hydrolase activity"/>
    <property type="evidence" value="ECO:0007669"/>
    <property type="project" value="UniProtKB-KW"/>
</dbReference>
<dbReference type="PROSITE" id="PS51318">
    <property type="entry name" value="TAT"/>
    <property type="match status" value="1"/>
</dbReference>
<protein>
    <submittedName>
        <fullName evidence="3">Dienelactone hydrolase family protein</fullName>
    </submittedName>
</protein>
<accession>A0AAJ1BRY0</accession>
<evidence type="ECO:0000313" key="4">
    <source>
        <dbReference type="Proteomes" id="UP001155380"/>
    </source>
</evidence>
<dbReference type="InterPro" id="IPR051049">
    <property type="entry name" value="Dienelactone_hydrolase-like"/>
</dbReference>
<evidence type="ECO:0000313" key="3">
    <source>
        <dbReference type="EMBL" id="MCO5955241.1"/>
    </source>
</evidence>
<reference evidence="3" key="1">
    <citation type="submission" date="2022-06" db="EMBL/GenBank/DDBJ databases">
        <authorList>
            <person name="Sun Q."/>
        </authorList>
    </citation>
    <scope>NUCLEOTIDE SEQUENCE</scope>
    <source>
        <strain evidence="3">S101</strain>
    </source>
</reference>
<gene>
    <name evidence="3" type="ORF">NBH21_00540</name>
</gene>
<comment type="caution">
    <text evidence="3">The sequence shown here is derived from an EMBL/GenBank/DDBJ whole genome shotgun (WGS) entry which is preliminary data.</text>
</comment>
<dbReference type="Pfam" id="PF01738">
    <property type="entry name" value="DLH"/>
    <property type="match status" value="1"/>
</dbReference>
<dbReference type="InterPro" id="IPR006311">
    <property type="entry name" value="TAT_signal"/>
</dbReference>
<keyword evidence="1" id="KW-0472">Membrane</keyword>
<dbReference type="SUPFAM" id="SSF53474">
    <property type="entry name" value="alpha/beta-Hydrolases"/>
    <property type="match status" value="1"/>
</dbReference>